<dbReference type="EMBL" id="FLUQ01000006">
    <property type="protein sequence ID" value="SBW10187.1"/>
    <property type="molecule type" value="Genomic_DNA"/>
</dbReference>
<reference evidence="2" key="1">
    <citation type="submission" date="2016-04" db="EMBL/GenBank/DDBJ databases">
        <authorList>
            <person name="Evans L.H."/>
            <person name="Alamgir A."/>
            <person name="Owens N."/>
            <person name="Weber N.D."/>
            <person name="Virtaneva K."/>
            <person name="Barbian K."/>
            <person name="Babar A."/>
            <person name="Rosenke K."/>
        </authorList>
    </citation>
    <scope>NUCLEOTIDE SEQUENCE</scope>
    <source>
        <strain evidence="2">86</strain>
    </source>
</reference>
<feature type="region of interest" description="Disordered" evidence="1">
    <location>
        <begin position="334"/>
        <end position="358"/>
    </location>
</feature>
<protein>
    <submittedName>
        <fullName evidence="2">Uncharacterized protein</fullName>
    </submittedName>
</protein>
<feature type="compositionally biased region" description="Basic residues" evidence="1">
    <location>
        <begin position="181"/>
        <end position="191"/>
    </location>
</feature>
<sequence length="592" mass="65505">MRFKLTHEVHGDAHHNEKARAAEIKRYRELAHQHLGNHADQGNIDRAPECNAGEHPVNVLAGFAAGTDARYEPALLLQVFRDVFGIKDDGGVEEAEEHDQGNEQHVVQHRLRREPARHLLQPGSGGETRHRRREDKQAGCEDRRNDARCVHFQGQVRGLSAVHLTAHLAFGVVDGNAPLRPFHKHNAHQHRQHEDDQDNDLENAERARADEFDGVHDRAGKPRDDAREDDKRDAVADAPLGDLLAEPHDKHGPGGHGDDRDQLEREARHNHERRVRNGAVHAFQHRGEAEALHDGDKHGAVPGVLRQFFTAGLPFFLGHALDVRAHHLQKLHDDGRGNVGHDPEGEDRQVGKAAAGEHVENAEKRVLHGGKKLFQRDGVNARHGHMHAQPVSHQQKRGPKELLAKLRDARQIFYTGKCHGLSLRLGCSCSFRLFPFRRGGSFLTANNFGRAARLLDFFRGGSAELVRFNRERGRKFAVAENLHGIPRLGEAAFVDVVNGYRALAFKRGKQKREIDDLIPHAEGVVLEAALGQTALQRHLAAFKPGGHAATGAGVLALVAFARGAARAGAAAATDAFTVLAFFREGVQLMQLH</sequence>
<dbReference type="AlphaFoldDB" id="A0A212KEW4"/>
<feature type="compositionally biased region" description="Basic and acidic residues" evidence="1">
    <location>
        <begin position="134"/>
        <end position="143"/>
    </location>
</feature>
<feature type="region of interest" description="Disordered" evidence="1">
    <location>
        <begin position="181"/>
        <end position="200"/>
    </location>
</feature>
<accession>A0A212KEW4</accession>
<feature type="region of interest" description="Disordered" evidence="1">
    <location>
        <begin position="112"/>
        <end position="143"/>
    </location>
</feature>
<proteinExistence type="predicted"/>
<organism evidence="2">
    <name type="scientific">uncultured delta proteobacterium</name>
    <dbReference type="NCBI Taxonomy" id="34034"/>
    <lineage>
        <taxon>Bacteria</taxon>
        <taxon>Deltaproteobacteria</taxon>
        <taxon>environmental samples</taxon>
    </lineage>
</organism>
<evidence type="ECO:0000313" key="2">
    <source>
        <dbReference type="EMBL" id="SBW10187.1"/>
    </source>
</evidence>
<evidence type="ECO:0000256" key="1">
    <source>
        <dbReference type="SAM" id="MobiDB-lite"/>
    </source>
</evidence>
<name>A0A212KEW4_9DELT</name>
<feature type="region of interest" description="Disordered" evidence="1">
    <location>
        <begin position="208"/>
        <end position="261"/>
    </location>
</feature>
<gene>
    <name evidence="2" type="ORF">KL86DPRO_60065</name>
</gene>
<dbReference type="AntiFam" id="ANF00155">
    <property type="entry name" value="Shadow ORF (opposite secY)"/>
</dbReference>
<feature type="compositionally biased region" description="Basic and acidic residues" evidence="1">
    <location>
        <begin position="208"/>
        <end position="235"/>
    </location>
</feature>
<feature type="compositionally biased region" description="Basic and acidic residues" evidence="1">
    <location>
        <begin position="245"/>
        <end position="261"/>
    </location>
</feature>